<protein>
    <submittedName>
        <fullName evidence="2">Uncharacterized protein</fullName>
    </submittedName>
</protein>
<accession>A0ABN1YYX9</accession>
<evidence type="ECO:0000256" key="1">
    <source>
        <dbReference type="SAM" id="Phobius"/>
    </source>
</evidence>
<evidence type="ECO:0000313" key="3">
    <source>
        <dbReference type="Proteomes" id="UP001501266"/>
    </source>
</evidence>
<organism evidence="2 3">
    <name type="scientific">Agrococcus citreus</name>
    <dbReference type="NCBI Taxonomy" id="84643"/>
    <lineage>
        <taxon>Bacteria</taxon>
        <taxon>Bacillati</taxon>
        <taxon>Actinomycetota</taxon>
        <taxon>Actinomycetes</taxon>
        <taxon>Micrococcales</taxon>
        <taxon>Microbacteriaceae</taxon>
        <taxon>Agrococcus</taxon>
    </lineage>
</organism>
<dbReference type="EMBL" id="BAAAKK010000005">
    <property type="protein sequence ID" value="GAA1424924.1"/>
    <property type="molecule type" value="Genomic_DNA"/>
</dbReference>
<dbReference type="Proteomes" id="UP001501266">
    <property type="component" value="Unassembled WGS sequence"/>
</dbReference>
<dbReference type="RefSeq" id="WP_343920397.1">
    <property type="nucleotide sequence ID" value="NZ_BAAAKK010000005.1"/>
</dbReference>
<keyword evidence="3" id="KW-1185">Reference proteome</keyword>
<keyword evidence="1" id="KW-0472">Membrane</keyword>
<feature type="transmembrane region" description="Helical" evidence="1">
    <location>
        <begin position="72"/>
        <end position="93"/>
    </location>
</feature>
<proteinExistence type="predicted"/>
<comment type="caution">
    <text evidence="2">The sequence shown here is derived from an EMBL/GenBank/DDBJ whole genome shotgun (WGS) entry which is preliminary data.</text>
</comment>
<keyword evidence="1" id="KW-0812">Transmembrane</keyword>
<gene>
    <name evidence="2" type="ORF">GCM10009640_22240</name>
</gene>
<name>A0ABN1YYX9_9MICO</name>
<keyword evidence="1" id="KW-1133">Transmembrane helix</keyword>
<evidence type="ECO:0000313" key="2">
    <source>
        <dbReference type="EMBL" id="GAA1424924.1"/>
    </source>
</evidence>
<reference evidence="2 3" key="1">
    <citation type="journal article" date="2019" name="Int. J. Syst. Evol. Microbiol.">
        <title>The Global Catalogue of Microorganisms (GCM) 10K type strain sequencing project: providing services to taxonomists for standard genome sequencing and annotation.</title>
        <authorList>
            <consortium name="The Broad Institute Genomics Platform"/>
            <consortium name="The Broad Institute Genome Sequencing Center for Infectious Disease"/>
            <person name="Wu L."/>
            <person name="Ma J."/>
        </authorList>
    </citation>
    <scope>NUCLEOTIDE SEQUENCE [LARGE SCALE GENOMIC DNA]</scope>
    <source>
        <strain evidence="2 3">JCM 12398</strain>
    </source>
</reference>
<sequence>MATPEWEVPGPSEARGERSIMPAFVMPDVAASDRPIADRAPDPAPPLEAVVEPSAAASLPRLARPGERRRQLLVAALIGLLVGMVVPGGIAAAEQMAAQERADRLRATASAYLAAIAVGRSDEATALVPLPALAAPAGARGAPGWLLESADRIRGAVVPFVHVEGQAGRVVVRYRVADRTVTRTLEAEQVDGAWRFIDSLAEPVVMHQVGGGTASIAGTLMTGAAVQLYPGVYRFDAFARELVEIGGNAFEVDGDPGTRTEAVAGARIVPAVHDRVIQVALAASAACQQQDGCVLAPDAAVRAPEGATLLGAMDDPGAIDLVVPLEAVVEGSERWTEMRIRVTADELGSPAAWLCSAPGAPGGALEPCP</sequence>